<dbReference type="EMBL" id="JAHZIK010002190">
    <property type="protein sequence ID" value="MBW7460378.1"/>
    <property type="molecule type" value="Genomic_DNA"/>
</dbReference>
<sequence>QIARVALFLASDDASYINGTVVTADAGWTAY</sequence>
<dbReference type="InterPro" id="IPR002347">
    <property type="entry name" value="SDR_fam"/>
</dbReference>
<proteinExistence type="predicted"/>
<evidence type="ECO:0000313" key="1">
    <source>
        <dbReference type="EMBL" id="MBW7460378.1"/>
    </source>
</evidence>
<keyword evidence="2" id="KW-1185">Reference proteome</keyword>
<evidence type="ECO:0000313" key="2">
    <source>
        <dbReference type="Proteomes" id="UP001519887"/>
    </source>
</evidence>
<dbReference type="Proteomes" id="UP001519887">
    <property type="component" value="Unassembled WGS sequence"/>
</dbReference>
<accession>A0ABS7CHG9</accession>
<reference evidence="1 2" key="1">
    <citation type="submission" date="2021-07" db="EMBL/GenBank/DDBJ databases">
        <title>Paenibacillus radiodurans sp. nov., isolated from the southeastern edge of Tengger Desert.</title>
        <authorList>
            <person name="Zhang G."/>
        </authorList>
    </citation>
    <scope>NUCLEOTIDE SEQUENCE [LARGE SCALE GENOMIC DNA]</scope>
    <source>
        <strain evidence="1 2">CCM 7311</strain>
    </source>
</reference>
<comment type="caution">
    <text evidence="1">The sequence shown here is derived from an EMBL/GenBank/DDBJ whole genome shotgun (WGS) entry which is preliminary data.</text>
</comment>
<dbReference type="Gene3D" id="3.40.50.720">
    <property type="entry name" value="NAD(P)-binding Rossmann-like Domain"/>
    <property type="match status" value="1"/>
</dbReference>
<name>A0ABS7CHG9_9BACL</name>
<dbReference type="InterPro" id="IPR036291">
    <property type="entry name" value="NAD(P)-bd_dom_sf"/>
</dbReference>
<protein>
    <submittedName>
        <fullName evidence="1">SDR family oxidoreductase</fullName>
    </submittedName>
</protein>
<feature type="non-terminal residue" evidence="1">
    <location>
        <position position="1"/>
    </location>
</feature>
<gene>
    <name evidence="1" type="ORF">K0U00_40575</name>
</gene>
<dbReference type="Pfam" id="PF13561">
    <property type="entry name" value="adh_short_C2"/>
    <property type="match status" value="1"/>
</dbReference>
<organism evidence="1 2">
    <name type="scientific">Paenibacillus sepulcri</name>
    <dbReference type="NCBI Taxonomy" id="359917"/>
    <lineage>
        <taxon>Bacteria</taxon>
        <taxon>Bacillati</taxon>
        <taxon>Bacillota</taxon>
        <taxon>Bacilli</taxon>
        <taxon>Bacillales</taxon>
        <taxon>Paenibacillaceae</taxon>
        <taxon>Paenibacillus</taxon>
    </lineage>
</organism>
<dbReference type="SUPFAM" id="SSF51735">
    <property type="entry name" value="NAD(P)-binding Rossmann-fold domains"/>
    <property type="match status" value="1"/>
</dbReference>